<gene>
    <name evidence="1" type="ORF">E2566_17755</name>
</gene>
<dbReference type="EMBL" id="CP038498">
    <property type="protein sequence ID" value="QJA21617.1"/>
    <property type="molecule type" value="Genomic_DNA"/>
</dbReference>
<dbReference type="Proteomes" id="UP000502681">
    <property type="component" value="Chromosome"/>
</dbReference>
<name>A0ABX6L639_9GAMM</name>
<reference evidence="1 2" key="1">
    <citation type="submission" date="2019-04" db="EMBL/GenBank/DDBJ databases">
        <title>Whole Genome Sequencing of Pectobacterium punjabense SS95.</title>
        <authorList>
            <person name="Sarfraz S."/>
            <person name="Oulghazi S."/>
            <person name="Roques C."/>
            <person name="Vandecasteele C."/>
            <person name="Faure D."/>
        </authorList>
    </citation>
    <scope>NUCLEOTIDE SEQUENCE [LARGE SCALE GENOMIC DNA]</scope>
    <source>
        <strain evidence="1 2">SS95</strain>
    </source>
</reference>
<evidence type="ECO:0000313" key="1">
    <source>
        <dbReference type="EMBL" id="QJA21617.1"/>
    </source>
</evidence>
<dbReference type="InterPro" id="IPR009836">
    <property type="entry name" value="GRDP-like"/>
</dbReference>
<keyword evidence="2" id="KW-1185">Reference proteome</keyword>
<organism evidence="1 2">
    <name type="scientific">Pectobacterium punjabense</name>
    <dbReference type="NCBI Taxonomy" id="2108399"/>
    <lineage>
        <taxon>Bacteria</taxon>
        <taxon>Pseudomonadati</taxon>
        <taxon>Pseudomonadota</taxon>
        <taxon>Gammaproteobacteria</taxon>
        <taxon>Enterobacterales</taxon>
        <taxon>Pectobacteriaceae</taxon>
        <taxon>Pectobacterium</taxon>
    </lineage>
</organism>
<dbReference type="GeneID" id="90764802"/>
<protein>
    <submittedName>
        <fullName evidence="1">Glycine-rich domain-containing protein-like</fullName>
    </submittedName>
</protein>
<sequence>MLDNIVKTLPHSMNVNLTGQEPSLEDAVNYIDSIDFSALKNKLSRNDPLISRVWSNKELIMTEQYYKNFLYLNKKYNKEVKVIVPSIAIDEFWHHHILDTRSYIYDCDNIFGYYFHHYPYFGMRGNDDYKNLKIAFELTQEIYELEFGEKIVDIW</sequence>
<accession>A0ABX6L639</accession>
<proteinExistence type="predicted"/>
<dbReference type="Pfam" id="PF07173">
    <property type="entry name" value="GRDP-like"/>
    <property type="match status" value="1"/>
</dbReference>
<dbReference type="RefSeq" id="WP_107168054.1">
    <property type="nucleotide sequence ID" value="NZ_CP038498.1"/>
</dbReference>
<evidence type="ECO:0000313" key="2">
    <source>
        <dbReference type="Proteomes" id="UP000502681"/>
    </source>
</evidence>